<dbReference type="RefSeq" id="WP_306886581.1">
    <property type="nucleotide sequence ID" value="NZ_JAUSUL010000003.1"/>
</dbReference>
<dbReference type="EMBL" id="JAUSUL010000003">
    <property type="protein sequence ID" value="MDQ0316699.1"/>
    <property type="molecule type" value="Genomic_DNA"/>
</dbReference>
<accession>A0AAE3VQX8</accession>
<comment type="caution">
    <text evidence="1">The sequence shown here is derived from an EMBL/GenBank/DDBJ whole genome shotgun (WGS) entry which is preliminary data.</text>
</comment>
<dbReference type="Proteomes" id="UP001229244">
    <property type="component" value="Unassembled WGS sequence"/>
</dbReference>
<proteinExistence type="predicted"/>
<evidence type="ECO:0000313" key="2">
    <source>
        <dbReference type="Proteomes" id="UP001229244"/>
    </source>
</evidence>
<reference evidence="1" key="1">
    <citation type="submission" date="2023-07" db="EMBL/GenBank/DDBJ databases">
        <title>Genomic Encyclopedia of Type Strains, Phase IV (KMG-IV): sequencing the most valuable type-strain genomes for metagenomic binning, comparative biology and taxonomic classification.</title>
        <authorList>
            <person name="Goeker M."/>
        </authorList>
    </citation>
    <scope>NUCLEOTIDE SEQUENCE</scope>
    <source>
        <strain evidence="1">DSM 21202</strain>
    </source>
</reference>
<name>A0AAE3VQX8_9HYPH</name>
<evidence type="ECO:0000313" key="1">
    <source>
        <dbReference type="EMBL" id="MDQ0316699.1"/>
    </source>
</evidence>
<protein>
    <recommendedName>
        <fullName evidence="3">Phasin domain-containing protein</fullName>
    </recommendedName>
</protein>
<sequence length="114" mass="12331">MSERQSHFKTTNPFAEMFEMPMPFGEPFGDAGPFNSLWKRMAVDVPLTVAAETMRLASRRLEAQAELCIDLARCSSVEDAIQAHSAFFEKAADDFGSATASVIAQAQAAAGQKA</sequence>
<evidence type="ECO:0008006" key="3">
    <source>
        <dbReference type="Google" id="ProtNLM"/>
    </source>
</evidence>
<organism evidence="1 2">
    <name type="scientific">Amorphus orientalis</name>
    <dbReference type="NCBI Taxonomy" id="649198"/>
    <lineage>
        <taxon>Bacteria</taxon>
        <taxon>Pseudomonadati</taxon>
        <taxon>Pseudomonadota</taxon>
        <taxon>Alphaproteobacteria</taxon>
        <taxon>Hyphomicrobiales</taxon>
        <taxon>Amorphaceae</taxon>
        <taxon>Amorphus</taxon>
    </lineage>
</organism>
<gene>
    <name evidence="1" type="ORF">J2S73_003175</name>
</gene>
<keyword evidence="2" id="KW-1185">Reference proteome</keyword>
<dbReference type="AlphaFoldDB" id="A0AAE3VQX8"/>